<feature type="transmembrane region" description="Helical" evidence="1">
    <location>
        <begin position="78"/>
        <end position="97"/>
    </location>
</feature>
<evidence type="ECO:0000256" key="1">
    <source>
        <dbReference type="SAM" id="Phobius"/>
    </source>
</evidence>
<dbReference type="Proteomes" id="UP000199820">
    <property type="component" value="Unassembled WGS sequence"/>
</dbReference>
<dbReference type="Pfam" id="PF09991">
    <property type="entry name" value="DUF2232"/>
    <property type="match status" value="1"/>
</dbReference>
<gene>
    <name evidence="2" type="ORF">SAMN04487771_10445</name>
</gene>
<reference evidence="3" key="1">
    <citation type="submission" date="2016-10" db="EMBL/GenBank/DDBJ databases">
        <authorList>
            <person name="Varghese N."/>
            <person name="Submissions S."/>
        </authorList>
    </citation>
    <scope>NUCLEOTIDE SEQUENCE [LARGE SCALE GENOMIC DNA]</scope>
    <source>
        <strain evidence="3">KH1P1</strain>
    </source>
</reference>
<dbReference type="EMBL" id="FOIL01000044">
    <property type="protein sequence ID" value="SET78908.1"/>
    <property type="molecule type" value="Genomic_DNA"/>
</dbReference>
<dbReference type="RefSeq" id="WP_074650102.1">
    <property type="nucleotide sequence ID" value="NZ_FOIL01000044.1"/>
</dbReference>
<accession>A0A1I0H7W5</accession>
<evidence type="ECO:0000313" key="3">
    <source>
        <dbReference type="Proteomes" id="UP000199820"/>
    </source>
</evidence>
<sequence length="320" mass="34960">MNRITDTMKLTTGAMIVAIFGVFLVINMQTGGLLAGLFMYVLPIPMVAYGAKYGWKSSVPVFVCMVIAAFLISPFTTFFYAIAGAFIGLVYGACIYRKMDMTKALLIVMAISAVSELAATLCLSSLSGYDLGQQVTEMRSMMDQTFGKVGVVMPENMMEGHFLLQMMIIAVAMMGVMEGFIVSRLSLLVLRRLRIQVPAPTPIRDIYPPKWSGYAALAAAFGYMVSFSHPLAEGALQGLIQSVGMVGYMYLILFGMTAIGLLVRRYLGKGGLLTVLACMIALMFFSAGVLVMGFFYVSAGYHNNLAEAIRKREAERANRR</sequence>
<feature type="transmembrane region" description="Helical" evidence="1">
    <location>
        <begin position="162"/>
        <end position="190"/>
    </location>
</feature>
<dbReference type="OrthoDB" id="1769718at2"/>
<dbReference type="Gene3D" id="1.10.1760.20">
    <property type="match status" value="1"/>
</dbReference>
<protein>
    <submittedName>
        <fullName evidence="2">Predicted membrane protein</fullName>
    </submittedName>
</protein>
<dbReference type="STRING" id="1526.SAMN02910262_01911"/>
<keyword evidence="1" id="KW-1133">Transmembrane helix</keyword>
<proteinExistence type="predicted"/>
<evidence type="ECO:0000313" key="2">
    <source>
        <dbReference type="EMBL" id="SET78908.1"/>
    </source>
</evidence>
<feature type="transmembrane region" description="Helical" evidence="1">
    <location>
        <begin position="12"/>
        <end position="41"/>
    </location>
</feature>
<feature type="transmembrane region" description="Helical" evidence="1">
    <location>
        <begin position="211"/>
        <end position="232"/>
    </location>
</feature>
<name>A0A1I0H7W5_9FIRM</name>
<keyword evidence="1" id="KW-0812">Transmembrane</keyword>
<keyword evidence="1" id="KW-0472">Membrane</keyword>
<organism evidence="2 3">
    <name type="scientific">[Clostridium] aminophilum</name>
    <dbReference type="NCBI Taxonomy" id="1526"/>
    <lineage>
        <taxon>Bacteria</taxon>
        <taxon>Bacillati</taxon>
        <taxon>Bacillota</taxon>
        <taxon>Clostridia</taxon>
        <taxon>Lachnospirales</taxon>
        <taxon>Lachnospiraceae</taxon>
    </lineage>
</organism>
<dbReference type="AlphaFoldDB" id="A0A1I0H7W5"/>
<dbReference type="eggNOG" id="ENOG50307Z1">
    <property type="taxonomic scope" value="Bacteria"/>
</dbReference>
<dbReference type="InterPro" id="IPR018710">
    <property type="entry name" value="DUF2232"/>
</dbReference>
<feature type="transmembrane region" description="Helical" evidence="1">
    <location>
        <begin position="238"/>
        <end position="263"/>
    </location>
</feature>
<feature type="transmembrane region" description="Helical" evidence="1">
    <location>
        <begin position="104"/>
        <end position="126"/>
    </location>
</feature>
<feature type="transmembrane region" description="Helical" evidence="1">
    <location>
        <begin position="275"/>
        <end position="297"/>
    </location>
</feature>
<keyword evidence="3" id="KW-1185">Reference proteome</keyword>